<dbReference type="InterPro" id="IPR002213">
    <property type="entry name" value="UDP_glucos_trans"/>
</dbReference>
<dbReference type="FunFam" id="3.40.50.2000:FF:000047">
    <property type="entry name" value="Glycosyltransferase"/>
    <property type="match status" value="1"/>
</dbReference>
<comment type="similarity">
    <text evidence="1 4">Belongs to the UDP-glycosyltransferase family.</text>
</comment>
<comment type="caution">
    <text evidence="6">The sequence shown here is derived from an EMBL/GenBank/DDBJ whole genome shotgun (WGS) entry which is preliminary data.</text>
</comment>
<dbReference type="CDD" id="cd03784">
    <property type="entry name" value="GT1_Gtf-like"/>
    <property type="match status" value="1"/>
</dbReference>
<dbReference type="AlphaFoldDB" id="A0AAN7LAI9"/>
<dbReference type="SUPFAM" id="SSF53756">
    <property type="entry name" value="UDP-Glycosyltransferase/glycogen phosphorylase"/>
    <property type="match status" value="1"/>
</dbReference>
<reference evidence="6 7" key="1">
    <citation type="journal article" date="2023" name="Hortic Res">
        <title>Pangenome of water caltrop reveals structural variations and asymmetric subgenome divergence after allopolyploidization.</title>
        <authorList>
            <person name="Zhang X."/>
            <person name="Chen Y."/>
            <person name="Wang L."/>
            <person name="Yuan Y."/>
            <person name="Fang M."/>
            <person name="Shi L."/>
            <person name="Lu R."/>
            <person name="Comes H.P."/>
            <person name="Ma Y."/>
            <person name="Chen Y."/>
            <person name="Huang G."/>
            <person name="Zhou Y."/>
            <person name="Zheng Z."/>
            <person name="Qiu Y."/>
        </authorList>
    </citation>
    <scope>NUCLEOTIDE SEQUENCE [LARGE SCALE GENOMIC DNA]</scope>
    <source>
        <strain evidence="6">F231</strain>
    </source>
</reference>
<dbReference type="PANTHER" id="PTHR48047:SF143">
    <property type="entry name" value="UDP-GLYCOSYLTRANSFERASE 73D1"/>
    <property type="match status" value="1"/>
</dbReference>
<accession>A0AAN7LAI9</accession>
<dbReference type="PROSITE" id="PS00375">
    <property type="entry name" value="UDPGT"/>
    <property type="match status" value="1"/>
</dbReference>
<evidence type="ECO:0000313" key="6">
    <source>
        <dbReference type="EMBL" id="KAK4782877.1"/>
    </source>
</evidence>
<evidence type="ECO:0000256" key="3">
    <source>
        <dbReference type="ARBA" id="ARBA00022679"/>
    </source>
</evidence>
<keyword evidence="7" id="KW-1185">Reference proteome</keyword>
<evidence type="ECO:0000256" key="1">
    <source>
        <dbReference type="ARBA" id="ARBA00009995"/>
    </source>
</evidence>
<dbReference type="Proteomes" id="UP001346149">
    <property type="component" value="Unassembled WGS sequence"/>
</dbReference>
<dbReference type="GO" id="GO:0035251">
    <property type="term" value="F:UDP-glucosyltransferase activity"/>
    <property type="evidence" value="ECO:0007669"/>
    <property type="project" value="TreeGrafter"/>
</dbReference>
<organism evidence="6 7">
    <name type="scientific">Trapa natans</name>
    <name type="common">Water chestnut</name>
    <dbReference type="NCBI Taxonomy" id="22666"/>
    <lineage>
        <taxon>Eukaryota</taxon>
        <taxon>Viridiplantae</taxon>
        <taxon>Streptophyta</taxon>
        <taxon>Embryophyta</taxon>
        <taxon>Tracheophyta</taxon>
        <taxon>Spermatophyta</taxon>
        <taxon>Magnoliopsida</taxon>
        <taxon>eudicotyledons</taxon>
        <taxon>Gunneridae</taxon>
        <taxon>Pentapetalae</taxon>
        <taxon>rosids</taxon>
        <taxon>malvids</taxon>
        <taxon>Myrtales</taxon>
        <taxon>Lythraceae</taxon>
        <taxon>Trapa</taxon>
    </lineage>
</organism>
<evidence type="ECO:0000256" key="2">
    <source>
        <dbReference type="ARBA" id="ARBA00022676"/>
    </source>
</evidence>
<dbReference type="InterPro" id="IPR035595">
    <property type="entry name" value="UDP_glycos_trans_CS"/>
</dbReference>
<keyword evidence="3 4" id="KW-0808">Transferase</keyword>
<evidence type="ECO:0000256" key="5">
    <source>
        <dbReference type="RuleBase" id="RU362057"/>
    </source>
</evidence>
<name>A0AAN7LAI9_TRANT</name>
<evidence type="ECO:0000313" key="7">
    <source>
        <dbReference type="Proteomes" id="UP001346149"/>
    </source>
</evidence>
<dbReference type="PANTHER" id="PTHR48047">
    <property type="entry name" value="GLYCOSYLTRANSFERASE"/>
    <property type="match status" value="1"/>
</dbReference>
<gene>
    <name evidence="6" type="ORF">SAY86_007251</name>
</gene>
<sequence length="506" mass="56677">MEAVSRLNKQLHFVLVPLLAQGHMIPIFDIARMLSQRGILTTIYTTPMNASRFGPTVARTSELGLPIRLVEVPFRSDVVGLPHGCENLDSLPSPDLLRKFHCALEKMQEPVEAHLRQNGPPPSCIISDRAVFWTADIARKFGIPRFLFNGMSCFSRVASHNVDQHFRSDPEYYLKLGATEPFEVSGMPKGRGLKLNKSQLPSTFKAQPNLDDFRMKVREAEKAAHGLIINSFDELEDECTRLYENAIGQKIWCIGPVPLCNKNTLDRLDRGNKASEEVKRCTEWLDAKEPRTVVYACLGSMCRLVPAQLIELGKGLEASNRPFIWVVKTRGDEGTLELEKWLREERFEERTGGRGFIIRGWAPQLAILSHRSVGAFLTHCGWNSTLEGLISGIPMITWPLFCEQFINEAMVVDALEVGVRVGVEIAVKFGDETKVGVLVKDREVLRAVEEVMSGGEEGVKRRMKAVEYAAKARKAVELGGSSHRNLSDLIQYVVRALSLHGKDMKV</sequence>
<keyword evidence="2 4" id="KW-0328">Glycosyltransferase</keyword>
<protein>
    <recommendedName>
        <fullName evidence="5">Glycosyltransferase</fullName>
        <ecNumber evidence="5">2.4.1.-</ecNumber>
    </recommendedName>
</protein>
<dbReference type="EC" id="2.4.1.-" evidence="5"/>
<proteinExistence type="inferred from homology"/>
<dbReference type="Pfam" id="PF00201">
    <property type="entry name" value="UDPGT"/>
    <property type="match status" value="1"/>
</dbReference>
<dbReference type="EMBL" id="JAXQNO010000015">
    <property type="protein sequence ID" value="KAK4782877.1"/>
    <property type="molecule type" value="Genomic_DNA"/>
</dbReference>
<evidence type="ECO:0000256" key="4">
    <source>
        <dbReference type="RuleBase" id="RU003718"/>
    </source>
</evidence>
<dbReference type="Gene3D" id="3.40.50.2000">
    <property type="entry name" value="Glycogen Phosphorylase B"/>
    <property type="match status" value="2"/>
</dbReference>